<keyword evidence="5 24" id="KW-0812">Transmembrane</keyword>
<feature type="region of interest" description="Disordered" evidence="23">
    <location>
        <begin position="649"/>
        <end position="699"/>
    </location>
</feature>
<dbReference type="Pfam" id="PF08151">
    <property type="entry name" value="FerI"/>
    <property type="match status" value="1"/>
</dbReference>
<feature type="region of interest" description="Disordered" evidence="23">
    <location>
        <begin position="1288"/>
        <end position="1310"/>
    </location>
</feature>
<feature type="domain" description="C2" evidence="25">
    <location>
        <begin position="1124"/>
        <end position="1250"/>
    </location>
</feature>
<dbReference type="CDD" id="cd04017">
    <property type="entry name" value="C2D_Ferlin"/>
    <property type="match status" value="1"/>
</dbReference>
<keyword evidence="16" id="KW-0966">Cell projection</keyword>
<dbReference type="GO" id="GO:0007009">
    <property type="term" value="P:plasma membrane organization"/>
    <property type="evidence" value="ECO:0007669"/>
    <property type="project" value="TreeGrafter"/>
</dbReference>
<evidence type="ECO:0000256" key="1">
    <source>
        <dbReference type="ARBA" id="ARBA00004323"/>
    </source>
</evidence>
<keyword evidence="27" id="KW-1185">Reference proteome</keyword>
<dbReference type="CDD" id="cd08373">
    <property type="entry name" value="C2A_Ferlin"/>
    <property type="match status" value="1"/>
</dbReference>
<evidence type="ECO:0000256" key="5">
    <source>
        <dbReference type="ARBA" id="ARBA00022692"/>
    </source>
</evidence>
<dbReference type="InterPro" id="IPR032362">
    <property type="entry name" value="Ferlin_C"/>
</dbReference>
<evidence type="ECO:0000256" key="23">
    <source>
        <dbReference type="SAM" id="MobiDB-lite"/>
    </source>
</evidence>
<dbReference type="CDD" id="cd08374">
    <property type="entry name" value="C2F_Ferlin"/>
    <property type="match status" value="1"/>
</dbReference>
<dbReference type="FunFam" id="2.60.40.150:FF:000081">
    <property type="entry name" value="otoferlin isoform X1"/>
    <property type="match status" value="1"/>
</dbReference>
<comment type="caution">
    <text evidence="26">The sequence shown here is derived from an EMBL/GenBank/DDBJ whole genome shotgun (WGS) entry which is preliminary data.</text>
</comment>
<dbReference type="PROSITE" id="PS50004">
    <property type="entry name" value="C2"/>
    <property type="match status" value="7"/>
</dbReference>
<evidence type="ECO:0000256" key="3">
    <source>
        <dbReference type="ARBA" id="ARBA00007561"/>
    </source>
</evidence>
<dbReference type="GO" id="GO:0030672">
    <property type="term" value="C:synaptic vesicle membrane"/>
    <property type="evidence" value="ECO:0007669"/>
    <property type="project" value="UniProtKB-SubCell"/>
</dbReference>
<dbReference type="InterPro" id="IPR035892">
    <property type="entry name" value="C2_domain_sf"/>
</dbReference>
<evidence type="ECO:0000256" key="19">
    <source>
        <dbReference type="ARBA" id="ARBA00060375"/>
    </source>
</evidence>
<feature type="domain" description="C2" evidence="25">
    <location>
        <begin position="405"/>
        <end position="536"/>
    </location>
</feature>
<evidence type="ECO:0000313" key="26">
    <source>
        <dbReference type="EMBL" id="KAI7799473.1"/>
    </source>
</evidence>
<dbReference type="SUPFAM" id="SSF49562">
    <property type="entry name" value="C2 domain (Calcium/lipid-binding domain, CaLB)"/>
    <property type="match status" value="7"/>
</dbReference>
<dbReference type="InterPro" id="IPR037721">
    <property type="entry name" value="Ferlin"/>
</dbReference>
<accession>A0A9W7WJC4</accession>
<keyword evidence="4" id="KW-1003">Cell membrane</keyword>
<dbReference type="Pfam" id="PF08150">
    <property type="entry name" value="FerB"/>
    <property type="match status" value="1"/>
</dbReference>
<gene>
    <name evidence="26" type="ORF">IRJ41_003935</name>
</gene>
<dbReference type="Pfam" id="PF16165">
    <property type="entry name" value="Ferlin_C"/>
    <property type="match status" value="1"/>
</dbReference>
<dbReference type="CDD" id="cd04037">
    <property type="entry name" value="C2E_Ferlin"/>
    <property type="match status" value="1"/>
</dbReference>
<dbReference type="InterPro" id="IPR037722">
    <property type="entry name" value="C2C_Ferlin"/>
</dbReference>
<keyword evidence="15 24" id="KW-0472">Membrane</keyword>
<keyword evidence="12" id="KW-0770">Synapse</keyword>
<feature type="domain" description="C2" evidence="25">
    <location>
        <begin position="952"/>
        <end position="1077"/>
    </location>
</feature>
<feature type="transmembrane region" description="Helical" evidence="24">
    <location>
        <begin position="1959"/>
        <end position="1979"/>
    </location>
</feature>
<evidence type="ECO:0000256" key="2">
    <source>
        <dbReference type="ARBA" id="ARBA00004648"/>
    </source>
</evidence>
<evidence type="ECO:0000256" key="22">
    <source>
        <dbReference type="ARBA" id="ARBA00079078"/>
    </source>
</evidence>
<sequence length="1992" mass="225919">MALVVYLKTVTALRGKGDRIAKVTFRGLSFYSRVVENCEDEARFEQAFRWPIGSQVDGDEMLEIQVFHYSKVFTNRLIGTFCMVLQKVVQEGHLEVSDTLIDDNNTAIRTTVSIEIKYQTMDGSVKVWSDGEFLDIPNDCDGTFQFETDSLLSGRSQSSATSPGRSIHGIPTFRKAGRGVLSAMKRGRIRSAKDDHKKGDDPAILDAEDLDGKAMRLGGGPDPDTISLASVTAVTTNVSNKRSKPDIKMEPSSGRPVDYQISVTVIEARQLVGLNMDPVVCVEIGDEKKYTSMKESTNCPYYNEYFVFDFHLPLDVMFDKILKISVIHSKNLLRSGTLVGTFKLDVGTVYSQPEHQFHHKWAMLSDPDDITAGCKGYVKCDIAVVGKGDNIKTPHKANEADEDDIEGNLLLPEGVPSERQWARFYVKIYRAEGLPKMNTSIIANVKKAFIGENRDLVDPYVLVQFAGQKGKTSVQKSSYEPIWNEQIAFTEMFPPLCRRLKVQIRDSDKVNDVAIGTHFIDLRKIANDGDKGFLPTMGPAWVNMYGSTRNYTLMDEHQDLNEGLGEGVSFRARLLISIAMEVLDTTSAEIMSSTEVQVEPVSNISESATGKMEEFFLFGSFLEATMIDRKIGDKPISFEVTIGNYGNQIDGVSKPTSAKKTKEGAGESEEEESELIHNSSDEEGDDDGDLTSVPSTPPMKPVITDRNYFHLPYFEKKPCIYIKSWWQDQRRRLYNSNIMDKIADKLEEGLNDVQEIIKTEKAYPERRLRGVLEELSTNCSRFVTLANKDQNQAGRTKLDRERLKSCMREMESMGQQAKTIRTQVKKNTVRDKLKLVQNFLQRLRFLADEPQHSIPDVFIWMISNNKRIAYARIPSKDILFSIVDEEMGKDCGKVKAVFLRLPGKKGFGPAGWTVQAKLEMYLWLGLNKQRKDFLSGLPSGFEEIKASKGIGIQAVPPISLIYNMKQVFQLRAHMYQARSLFAADSSGLSDPFARVFFSTHSQVTEVLSETLCPTWDQLLVFDNVELYGEASELRDDPPIIVIELYDQDTVGKAEFIGRTFAKPLTKMVDEHYGPPRFPPQLEYYQIYRGNCAAGDLLAAFELLQIGPAGRAALPPIDGPTDSDHGPILPVPLGIRPVLSRYRIEVLFWGLRDLKRVNLAQVDRPRVDIECGGKGVQSALIQNYKKNPNFSTLVKWFEVDLPENELLHPPLNIRVVDCRAFGRYTLVGSHAVTTLRKFIYSPPSKTDNNWVHTGDIVVNMDPEPNFKKMDTIVKLDATTDAVVKIDMNEDEKDKEKKKKKKKKGDEIEEEEPDESMLDWWSKYFASVETMMENLRAHEAAMAEAEEKEDMEIAAESTEIKADDFSVKGTKLKEKSKDKKTSKDKKKNHDGTEKRPPKPKVDELLVYNKELESEFDNFEDWLHTFNLYRGKAGDDVDHNVIDDDRIVGRFKGSLCMYKLPLSEEITRDAGFDPNMGMFQSIPHNDPINVLMRIYIIRATDLHPADINGKADPYIVIRLGKTEVKDKENYISKQLNPVFGKSFDIEATFPMESMLTVAVYDWDLVGTDDLIGETKIDLENRYYSKHRATCGIASHYSVHGYNVWRDPQKPSQILAKLCKDGKLDGPHNGPGGKVKVANRVFLGPTEIEDESGLKKQTEEHLALTALRHWEEIPRVGCKLVPEHVETRPLLNPDKPGIEQGRIEMWVDMFPMDVPAPGPAIDISPRKPKRYELRVIIWNTDEVILEDDDYFTGEKSSDIFVRGWLKGQQEDKQDTDVHYHSLTGEGNFNWRFVFPFDYLMAEEKIVISKKESMFSWDETEYKIPARLTLQVWDADHFSADDFLGAIELDLNKFPRGAKTAKQCSLDMVLKEQELPSISIFKQKRVKGWWPFVARDENDEFELTGKVEAELHLLTAEEAEKSPVGLGRKDPEPLEKPNRPDTTFLWFLSPLKAIRYLICNRYKWLIIKIVLALLLLIMVGLFLYSMPGYLVKKLLGA</sequence>
<dbReference type="GO" id="GO:0000139">
    <property type="term" value="C:Golgi membrane"/>
    <property type="evidence" value="ECO:0007669"/>
    <property type="project" value="UniProtKB-SubCell"/>
</dbReference>
<dbReference type="InterPro" id="IPR037726">
    <property type="entry name" value="C2A_Ferlin"/>
</dbReference>
<dbReference type="FunFam" id="2.60.40.150:FF:000009">
    <property type="entry name" value="dysferlin isoform X2"/>
    <property type="match status" value="1"/>
</dbReference>
<name>A0A9W7WJC4_TRIRA</name>
<dbReference type="SMART" id="SM01202">
    <property type="entry name" value="FerI"/>
    <property type="match status" value="1"/>
</dbReference>
<evidence type="ECO:0000256" key="6">
    <source>
        <dbReference type="ARBA" id="ARBA00022723"/>
    </source>
</evidence>
<dbReference type="InterPro" id="IPR037723">
    <property type="entry name" value="C2D_Ferlin"/>
</dbReference>
<keyword evidence="10" id="KW-0735">Signal-anchor</keyword>
<dbReference type="InterPro" id="IPR055072">
    <property type="entry name" value="Ferlin_DSRM"/>
</dbReference>
<proteinExistence type="inferred from homology"/>
<dbReference type="FunFam" id="2.60.40.150:FF:000089">
    <property type="entry name" value="otoferlin isoform X1"/>
    <property type="match status" value="1"/>
</dbReference>
<dbReference type="GO" id="GO:0048787">
    <property type="term" value="C:presynaptic active zone membrane"/>
    <property type="evidence" value="ECO:0007669"/>
    <property type="project" value="TreeGrafter"/>
</dbReference>
<evidence type="ECO:0000256" key="18">
    <source>
        <dbReference type="ARBA" id="ARBA00037810"/>
    </source>
</evidence>
<evidence type="ECO:0000256" key="9">
    <source>
        <dbReference type="ARBA" id="ARBA00022837"/>
    </source>
</evidence>
<dbReference type="GO" id="GO:0016082">
    <property type="term" value="P:synaptic vesicle priming"/>
    <property type="evidence" value="ECO:0007669"/>
    <property type="project" value="TreeGrafter"/>
</dbReference>
<keyword evidence="14" id="KW-0175">Coiled coil</keyword>
<feature type="domain" description="C2" evidence="25">
    <location>
        <begin position="1711"/>
        <end position="1860"/>
    </location>
</feature>
<dbReference type="PANTHER" id="PTHR12546">
    <property type="entry name" value="FER-1-LIKE"/>
    <property type="match status" value="1"/>
</dbReference>
<evidence type="ECO:0000256" key="12">
    <source>
        <dbReference type="ARBA" id="ARBA00023018"/>
    </source>
</evidence>
<dbReference type="EMBL" id="JAFHDT010000015">
    <property type="protein sequence ID" value="KAI7799473.1"/>
    <property type="molecule type" value="Genomic_DNA"/>
</dbReference>
<evidence type="ECO:0000256" key="13">
    <source>
        <dbReference type="ARBA" id="ARBA00023034"/>
    </source>
</evidence>
<evidence type="ECO:0000256" key="10">
    <source>
        <dbReference type="ARBA" id="ARBA00022968"/>
    </source>
</evidence>
<protein>
    <recommendedName>
        <fullName evidence="21">Otoferlin</fullName>
    </recommendedName>
    <alternativeName>
        <fullName evidence="22">Fer-1-like protein 2</fullName>
    </alternativeName>
</protein>
<keyword evidence="9" id="KW-0106">Calcium</keyword>
<evidence type="ECO:0000256" key="16">
    <source>
        <dbReference type="ARBA" id="ARBA00023273"/>
    </source>
</evidence>
<dbReference type="InterPro" id="IPR000008">
    <property type="entry name" value="C2_dom"/>
</dbReference>
<evidence type="ECO:0000259" key="25">
    <source>
        <dbReference type="PROSITE" id="PS50004"/>
    </source>
</evidence>
<evidence type="ECO:0000256" key="20">
    <source>
        <dbReference type="ARBA" id="ARBA00060434"/>
    </source>
</evidence>
<evidence type="ECO:0000256" key="11">
    <source>
        <dbReference type="ARBA" id="ARBA00022989"/>
    </source>
</evidence>
<dbReference type="GO" id="GO:0005509">
    <property type="term" value="F:calcium ion binding"/>
    <property type="evidence" value="ECO:0007669"/>
    <property type="project" value="TreeGrafter"/>
</dbReference>
<keyword evidence="11 24" id="KW-1133">Transmembrane helix</keyword>
<dbReference type="GO" id="GO:0016323">
    <property type="term" value="C:basolateral plasma membrane"/>
    <property type="evidence" value="ECO:0007669"/>
    <property type="project" value="UniProtKB-SubCell"/>
</dbReference>
<dbReference type="Gene3D" id="2.60.40.150">
    <property type="entry name" value="C2 domain"/>
    <property type="match status" value="6"/>
</dbReference>
<dbReference type="FunFam" id="2.60.40.150:FF:000054">
    <property type="entry name" value="otoferlin isoform X2"/>
    <property type="match status" value="1"/>
</dbReference>
<evidence type="ECO:0000256" key="14">
    <source>
        <dbReference type="ARBA" id="ARBA00023054"/>
    </source>
</evidence>
<dbReference type="GO" id="GO:0005789">
    <property type="term" value="C:endoplasmic reticulum membrane"/>
    <property type="evidence" value="ECO:0007669"/>
    <property type="project" value="UniProtKB-SubCell"/>
</dbReference>
<comment type="subcellular location">
    <subcellularLocation>
        <location evidence="18">Basolateral cell membrane</location>
        <topology evidence="18">Single-pass type II membrane protein</topology>
    </subcellularLocation>
    <subcellularLocation>
        <location evidence="19">Cytoplasmic vesicle</location>
        <location evidence="19">Secretory vesicle</location>
        <location evidence="19">Synaptic vesicle membrane</location>
        <topology evidence="19">Single-pass type II membrane protein</topology>
    </subcellularLocation>
    <subcellularLocation>
        <location evidence="2">Endoplasmic reticulum membrane</location>
        <topology evidence="2">Single-pass type II membrane protein</topology>
    </subcellularLocation>
    <subcellularLocation>
        <location evidence="1">Golgi apparatus membrane</location>
        <topology evidence="1">Single-pass type II membrane protein</topology>
    </subcellularLocation>
    <subcellularLocation>
        <location evidence="20">Presynaptic cell membrane</location>
        <topology evidence="20">Single-pass type II membrane protein</topology>
    </subcellularLocation>
</comment>
<evidence type="ECO:0000256" key="15">
    <source>
        <dbReference type="ARBA" id="ARBA00023136"/>
    </source>
</evidence>
<feature type="domain" description="C2" evidence="25">
    <location>
        <begin position="241"/>
        <end position="362"/>
    </location>
</feature>
<evidence type="ECO:0000256" key="24">
    <source>
        <dbReference type="SAM" id="Phobius"/>
    </source>
</evidence>
<dbReference type="Proteomes" id="UP001059041">
    <property type="component" value="Linkage Group LG15"/>
</dbReference>
<dbReference type="SMART" id="SM01201">
    <property type="entry name" value="FerB"/>
    <property type="match status" value="1"/>
</dbReference>
<evidence type="ECO:0000256" key="8">
    <source>
        <dbReference type="ARBA" id="ARBA00022824"/>
    </source>
</evidence>
<evidence type="ECO:0000256" key="17">
    <source>
        <dbReference type="ARBA" id="ARBA00023329"/>
    </source>
</evidence>
<comment type="similarity">
    <text evidence="3">Belongs to the ferlin family.</text>
</comment>
<feature type="domain" description="C2" evidence="25">
    <location>
        <begin position="1470"/>
        <end position="1588"/>
    </location>
</feature>
<dbReference type="Pfam" id="PF22901">
    <property type="entry name" value="dsrm_Ferlin"/>
    <property type="match status" value="1"/>
</dbReference>
<dbReference type="GO" id="GO:0035612">
    <property type="term" value="F:AP-2 adaptor complex binding"/>
    <property type="evidence" value="ECO:0007669"/>
    <property type="project" value="TreeGrafter"/>
</dbReference>
<dbReference type="InterPro" id="IPR037725">
    <property type="entry name" value="C2F_Ferlin"/>
</dbReference>
<evidence type="ECO:0000256" key="7">
    <source>
        <dbReference type="ARBA" id="ARBA00022737"/>
    </source>
</evidence>
<feature type="region of interest" description="Disordered" evidence="23">
    <location>
        <begin position="1369"/>
        <end position="1399"/>
    </location>
</feature>
<evidence type="ECO:0000256" key="4">
    <source>
        <dbReference type="ARBA" id="ARBA00022475"/>
    </source>
</evidence>
<keyword evidence="7" id="KW-0677">Repeat</keyword>
<dbReference type="FunFam" id="2.60.40.150:FF:000034">
    <property type="entry name" value="otoferlin isoform X2"/>
    <property type="match status" value="1"/>
</dbReference>
<dbReference type="CDD" id="cd04018">
    <property type="entry name" value="C2C_Ferlin"/>
    <property type="match status" value="1"/>
</dbReference>
<dbReference type="InterPro" id="IPR012561">
    <property type="entry name" value="Ferlin_B-domain"/>
</dbReference>
<evidence type="ECO:0000256" key="21">
    <source>
        <dbReference type="ARBA" id="ARBA00067393"/>
    </source>
</evidence>
<dbReference type="SMART" id="SM00239">
    <property type="entry name" value="C2"/>
    <property type="match status" value="6"/>
</dbReference>
<feature type="domain" description="C2" evidence="25">
    <location>
        <begin position="1"/>
        <end position="98"/>
    </location>
</feature>
<dbReference type="PANTHER" id="PTHR12546:SF32">
    <property type="entry name" value="OTOFERLIN"/>
    <property type="match status" value="1"/>
</dbReference>
<evidence type="ECO:0000313" key="27">
    <source>
        <dbReference type="Proteomes" id="UP001059041"/>
    </source>
</evidence>
<dbReference type="InterPro" id="IPR012968">
    <property type="entry name" value="FerIin_dom"/>
</dbReference>
<organism evidence="26 27">
    <name type="scientific">Triplophysa rosa</name>
    <name type="common">Cave loach</name>
    <dbReference type="NCBI Taxonomy" id="992332"/>
    <lineage>
        <taxon>Eukaryota</taxon>
        <taxon>Metazoa</taxon>
        <taxon>Chordata</taxon>
        <taxon>Craniata</taxon>
        <taxon>Vertebrata</taxon>
        <taxon>Euteleostomi</taxon>
        <taxon>Actinopterygii</taxon>
        <taxon>Neopterygii</taxon>
        <taxon>Teleostei</taxon>
        <taxon>Ostariophysi</taxon>
        <taxon>Cypriniformes</taxon>
        <taxon>Nemacheilidae</taxon>
        <taxon>Triplophysa</taxon>
    </lineage>
</organism>
<keyword evidence="8" id="KW-0256">Endoplasmic reticulum</keyword>
<keyword evidence="13" id="KW-0333">Golgi apparatus</keyword>
<reference evidence="26" key="1">
    <citation type="submission" date="2021-02" db="EMBL/GenBank/DDBJ databases">
        <title>Comparative genomics reveals that relaxation of natural selection precedes convergent phenotypic evolution of cavefish.</title>
        <authorList>
            <person name="Peng Z."/>
        </authorList>
    </citation>
    <scope>NUCLEOTIDE SEQUENCE</scope>
    <source>
        <tissue evidence="26">Muscle</tissue>
    </source>
</reference>
<keyword evidence="17" id="KW-0968">Cytoplasmic vesicle</keyword>
<dbReference type="InterPro" id="IPR037724">
    <property type="entry name" value="C2E_Ferlin"/>
</dbReference>
<dbReference type="CDD" id="cd04011">
    <property type="entry name" value="C2B_Ferlin"/>
    <property type="match status" value="1"/>
</dbReference>
<dbReference type="InterPro" id="IPR037720">
    <property type="entry name" value="C2B_Ferlin"/>
</dbReference>
<dbReference type="Pfam" id="PF00168">
    <property type="entry name" value="C2"/>
    <property type="match status" value="6"/>
</dbReference>
<keyword evidence="6" id="KW-0479">Metal-binding</keyword>